<comment type="caution">
    <text evidence="3">The sequence shown here is derived from an EMBL/GenBank/DDBJ whole genome shotgun (WGS) entry which is preliminary data.</text>
</comment>
<keyword evidence="2" id="KW-1133">Transmembrane helix</keyword>
<keyword evidence="4" id="KW-1185">Reference proteome</keyword>
<evidence type="ECO:0000313" key="4">
    <source>
        <dbReference type="Proteomes" id="UP000019462"/>
    </source>
</evidence>
<dbReference type="PANTHER" id="PTHR34144:SF7">
    <property type="entry name" value="EXPORT PROTEIN (CAP59), PUTATIVE (AFU_ORTHOLOGUE AFUA_7G05020)-RELATED"/>
    <property type="match status" value="1"/>
</dbReference>
<accession>W3VKM6</accession>
<proteinExistence type="predicted"/>
<organism evidence="3 4">
    <name type="scientific">Moesziomyces aphidis</name>
    <name type="common">Pseudozyma aphidis</name>
    <dbReference type="NCBI Taxonomy" id="84754"/>
    <lineage>
        <taxon>Eukaryota</taxon>
        <taxon>Fungi</taxon>
        <taxon>Dikarya</taxon>
        <taxon>Basidiomycota</taxon>
        <taxon>Ustilaginomycotina</taxon>
        <taxon>Ustilaginomycetes</taxon>
        <taxon>Ustilaginales</taxon>
        <taxon>Ustilaginaceae</taxon>
        <taxon>Moesziomyces</taxon>
    </lineage>
</organism>
<keyword evidence="2" id="KW-0472">Membrane</keyword>
<feature type="region of interest" description="Disordered" evidence="1">
    <location>
        <begin position="40"/>
        <end position="66"/>
    </location>
</feature>
<evidence type="ECO:0000313" key="3">
    <source>
        <dbReference type="EMBL" id="ETS61291.1"/>
    </source>
</evidence>
<feature type="transmembrane region" description="Helical" evidence="2">
    <location>
        <begin position="116"/>
        <end position="140"/>
    </location>
</feature>
<dbReference type="HOGENOM" id="CLU_535506_0_0_1"/>
<dbReference type="InterPro" id="IPR021047">
    <property type="entry name" value="Mannosyltransferase_CMT1"/>
</dbReference>
<keyword evidence="2" id="KW-0812">Transmembrane</keyword>
<name>W3VKM6_MOEAP</name>
<reference evidence="3 4" key="1">
    <citation type="journal article" date="2014" name="Genome Announc.">
        <title>Genome sequence of the basidiomycetous fungus Pseudozyma aphidis DSM70725, an efficient producer of biosurfactant mannosylerythritol lipids.</title>
        <authorList>
            <person name="Lorenz S."/>
            <person name="Guenther M."/>
            <person name="Grumaz C."/>
            <person name="Rupp S."/>
            <person name="Zibek S."/>
            <person name="Sohn K."/>
        </authorList>
    </citation>
    <scope>NUCLEOTIDE SEQUENCE [LARGE SCALE GENOMIC DNA]</scope>
    <source>
        <strain evidence="4">ATCC 32657 / CBS 517.83 / DSM 70725 / JCM 10318 / NBRC 10182 / NRRL Y-7954 / St-0401</strain>
    </source>
</reference>
<evidence type="ECO:0000256" key="2">
    <source>
        <dbReference type="SAM" id="Phobius"/>
    </source>
</evidence>
<gene>
    <name evidence="3" type="ORF">PaG_05257</name>
</gene>
<evidence type="ECO:0008006" key="5">
    <source>
        <dbReference type="Google" id="ProtNLM"/>
    </source>
</evidence>
<dbReference type="PANTHER" id="PTHR34144">
    <property type="entry name" value="CHROMOSOME 8, WHOLE GENOME SHOTGUN SEQUENCE"/>
    <property type="match status" value="1"/>
</dbReference>
<dbReference type="Proteomes" id="UP000019462">
    <property type="component" value="Unassembled WGS sequence"/>
</dbReference>
<evidence type="ECO:0000256" key="1">
    <source>
        <dbReference type="SAM" id="MobiDB-lite"/>
    </source>
</evidence>
<protein>
    <recommendedName>
        <fullName evidence="5">Glycosyltransferase family 69 protein</fullName>
    </recommendedName>
</protein>
<dbReference type="EMBL" id="AWNI01000022">
    <property type="protein sequence ID" value="ETS61291.1"/>
    <property type="molecule type" value="Genomic_DNA"/>
</dbReference>
<sequence>MSLCPRAAAQALHSPPELHQHEYKQHAAYFDPQDHPHYTLHPSSRFGADNEPLLESSAPSDDHPNIAGIRSPQSLHSLLACRLARLVSSAVAASSSSSSSSATGSSASSRPSRKRWLPALLLLNLAVTVAAFVAACVHFNTFTTLFLYLALLIVAFPIFSLTFLLLNSNSASYKLRLPQFSPFSSPDFEQPSFRFSSNSQPPTAASTSRRSCRSFRLDRLARYVQYVLASLWFLALVEWLFFQPFFDTTSPSASDDLAIFLKSSPASRIAPPPQPLKVFIASNLYNSQDILPTYSASLKGLVHHLGAHNVFVSIYESHSTDQTKSMLSQLDADLAHLHVDRQIARDDGAARMNKSSPVQDRIEFLANVRNLAMQPLAQSAHAHNFSHVLWINDIVFTPQDAVRLLNTNNAHYDQACAMDFIGNGFYDTWVTRDAQAQTLKRQWPYFKQPHDIDAMRQGTPFVVNSCWNGMSAFDAKWFVPPKSQSAQPAQPPIQFRSSSTCLSSECQLVSYDIHRATHPKRPNILINPAVKVAYTHRHYRLYNSILSWPLVRPWRIVWRDWIAHRLFGWLTESRRWPNECQLKQPWWSTEPASKRKTPNV</sequence>
<dbReference type="OrthoDB" id="262547at2759"/>
<dbReference type="Pfam" id="PF11735">
    <property type="entry name" value="CAP59_mtransfer"/>
    <property type="match status" value="1"/>
</dbReference>
<feature type="transmembrane region" description="Helical" evidence="2">
    <location>
        <begin position="146"/>
        <end position="166"/>
    </location>
</feature>
<dbReference type="AlphaFoldDB" id="W3VKM6"/>
<feature type="transmembrane region" description="Helical" evidence="2">
    <location>
        <begin position="223"/>
        <end position="242"/>
    </location>
</feature>